<evidence type="ECO:0000313" key="2">
    <source>
        <dbReference type="Proteomes" id="UP001518872"/>
    </source>
</evidence>
<gene>
    <name evidence="1" type="ORF">JQX11_12100</name>
</gene>
<reference evidence="1 2" key="1">
    <citation type="submission" date="2021-02" db="EMBL/GenBank/DDBJ databases">
        <authorList>
            <person name="Ra J.-S."/>
        </authorList>
    </citation>
    <scope>NUCLEOTIDE SEQUENCE [LARGE SCALE GENOMIC DNA]</scope>
    <source>
        <strain evidence="1 2">MMS20-R1-14</strain>
    </source>
</reference>
<comment type="caution">
    <text evidence="1">The sequence shown here is derived from an EMBL/GenBank/DDBJ whole genome shotgun (WGS) entry which is preliminary data.</text>
</comment>
<accession>A0ABS2IRW8</accession>
<dbReference type="EMBL" id="JAFEUC010000005">
    <property type="protein sequence ID" value="MBM7077091.1"/>
    <property type="molecule type" value="Genomic_DNA"/>
</dbReference>
<keyword evidence="2" id="KW-1185">Reference proteome</keyword>
<name>A0ABS2IRW8_9ACTN</name>
<evidence type="ECO:0000313" key="1">
    <source>
        <dbReference type="EMBL" id="MBM7077091.1"/>
    </source>
</evidence>
<protein>
    <submittedName>
        <fullName evidence="1">Uncharacterized protein</fullName>
    </submittedName>
</protein>
<sequence>MTPRPCTDGTFQHLSVDLALERAGEYGSRGFTLCSTPGRPVWGHDQCAIDLAYEMYRSDTHVNITALPSCVECLRVAELLKDPDSAPPLHRRPPPPDFASGFTGDEIRIALRTDIATGASPGQGAAVHLLTFTALPDQPGFGDLVRILDLLWDDEVVRMGRVTDWAAVVGFAATAAVPDRDRQMAAVAASLAGGPPADLGAATSSVDDPTAARRMVEAIAIATGHGDRWRLTEVPAPSAYA</sequence>
<dbReference type="Proteomes" id="UP001518872">
    <property type="component" value="Unassembled WGS sequence"/>
</dbReference>
<proteinExistence type="predicted"/>
<organism evidence="1 2">
    <name type="scientific">Micromonospora humida</name>
    <dbReference type="NCBI Taxonomy" id="2809018"/>
    <lineage>
        <taxon>Bacteria</taxon>
        <taxon>Bacillati</taxon>
        <taxon>Actinomycetota</taxon>
        <taxon>Actinomycetes</taxon>
        <taxon>Micromonosporales</taxon>
        <taxon>Micromonosporaceae</taxon>
        <taxon>Micromonospora</taxon>
    </lineage>
</organism>